<keyword evidence="2" id="KW-1185">Reference proteome</keyword>
<reference evidence="2" key="1">
    <citation type="journal article" date="2019" name="Int. J. Syst. Evol. Microbiol.">
        <title>The Global Catalogue of Microorganisms (GCM) 10K type strain sequencing project: providing services to taxonomists for standard genome sequencing and annotation.</title>
        <authorList>
            <consortium name="The Broad Institute Genomics Platform"/>
            <consortium name="The Broad Institute Genome Sequencing Center for Infectious Disease"/>
            <person name="Wu L."/>
            <person name="Ma J."/>
        </authorList>
    </citation>
    <scope>NUCLEOTIDE SEQUENCE [LARGE SCALE GENOMIC DNA]</scope>
    <source>
        <strain evidence="2">KCTC 23713</strain>
    </source>
</reference>
<name>A0ABQ3H6G0_9NEIS</name>
<dbReference type="Proteomes" id="UP000662678">
    <property type="component" value="Unassembled WGS sequence"/>
</dbReference>
<protein>
    <recommendedName>
        <fullName evidence="3">DUF488 family protein</fullName>
    </recommendedName>
</protein>
<organism evidence="1 2">
    <name type="scientific">Vogesella fluminis</name>
    <dbReference type="NCBI Taxonomy" id="1069161"/>
    <lineage>
        <taxon>Bacteria</taxon>
        <taxon>Pseudomonadati</taxon>
        <taxon>Pseudomonadota</taxon>
        <taxon>Betaproteobacteria</taxon>
        <taxon>Neisseriales</taxon>
        <taxon>Chromobacteriaceae</taxon>
        <taxon>Vogesella</taxon>
    </lineage>
</organism>
<accession>A0ABQ3H6G0</accession>
<evidence type="ECO:0000313" key="1">
    <source>
        <dbReference type="EMBL" id="GHD70665.1"/>
    </source>
</evidence>
<dbReference type="EMBL" id="BMYP01000001">
    <property type="protein sequence ID" value="GHD70665.1"/>
    <property type="molecule type" value="Genomic_DNA"/>
</dbReference>
<evidence type="ECO:0000313" key="2">
    <source>
        <dbReference type="Proteomes" id="UP000662678"/>
    </source>
</evidence>
<comment type="caution">
    <text evidence="1">The sequence shown here is derived from an EMBL/GenBank/DDBJ whole genome shotgun (WGS) entry which is preliminary data.</text>
</comment>
<evidence type="ECO:0008006" key="3">
    <source>
        <dbReference type="Google" id="ProtNLM"/>
    </source>
</evidence>
<dbReference type="InterPro" id="IPR052552">
    <property type="entry name" value="YeaO-like"/>
</dbReference>
<sequence length="145" mass="16030">MTTAATTSAIRLLPASQCPQQCDNVFLLAARWPAALPRGSLPRAHWLPRTLPAPGLLAWLQRDPLRYPLFCETYWSDLAANPPRWQALLEAAAAGEVVLLYDGEDGQFNPVRALASFLEARLAARSYWQDATLRSSPVCYAGLQH</sequence>
<dbReference type="RefSeq" id="WP_189351713.1">
    <property type="nucleotide sequence ID" value="NZ_BMYP01000001.1"/>
</dbReference>
<proteinExistence type="predicted"/>
<dbReference type="Pfam" id="PF22752">
    <property type="entry name" value="DUF488-N3i"/>
    <property type="match status" value="1"/>
</dbReference>
<gene>
    <name evidence="1" type="ORF">GCM10011419_01360</name>
</gene>